<proteinExistence type="predicted"/>
<accession>Q112K8</accession>
<dbReference type="eggNOG" id="ENOG5032UV7">
    <property type="taxonomic scope" value="Bacteria"/>
</dbReference>
<dbReference type="OrthoDB" id="510190at2"/>
<name>Q112K8_TRIEI</name>
<protein>
    <submittedName>
        <fullName evidence="1">Uncharacterized protein</fullName>
    </submittedName>
</protein>
<gene>
    <name evidence="1" type="ordered locus">Tery_2346</name>
</gene>
<dbReference type="EMBL" id="CP000393">
    <property type="protein sequence ID" value="ABG51566.1"/>
    <property type="molecule type" value="Genomic_DNA"/>
</dbReference>
<dbReference type="KEGG" id="ter:Tery_2346"/>
<sequence>MLHSNTIENINPLTDNFSVKNKDKFASTNEYKQIKSDSNVPSYIHLNLDNLKCFEQVDNQFQNWGITFSNAIIIEPSNPAFAVPEGVKVLIGGPKNGRIEMYFRSPAKFVSALTRNSHRTIVSAYNQNEELLAKDEIPTSSLLNSNSMISPKTQLTVNAEKIYKVVFYAFDGQFIIIDLSVGF</sequence>
<evidence type="ECO:0000313" key="1">
    <source>
        <dbReference type="EMBL" id="ABG51566.1"/>
    </source>
</evidence>
<dbReference type="AlphaFoldDB" id="Q112K8"/>
<dbReference type="HOGENOM" id="CLU_111901_0_0_3"/>
<organism evidence="1">
    <name type="scientific">Trichodesmium erythraeum (strain IMS101)</name>
    <dbReference type="NCBI Taxonomy" id="203124"/>
    <lineage>
        <taxon>Bacteria</taxon>
        <taxon>Bacillati</taxon>
        <taxon>Cyanobacteriota</taxon>
        <taxon>Cyanophyceae</taxon>
        <taxon>Oscillatoriophycideae</taxon>
        <taxon>Oscillatoriales</taxon>
        <taxon>Microcoleaceae</taxon>
        <taxon>Trichodesmium</taxon>
    </lineage>
</organism>
<reference evidence="1" key="1">
    <citation type="submission" date="2006-06" db="EMBL/GenBank/DDBJ databases">
        <title>Complete sequence of Trichodesmium erythraeum IMS101.</title>
        <authorList>
            <consortium name="US DOE Joint Genome Institute"/>
            <person name="Copeland A."/>
            <person name="Lucas S."/>
            <person name="Lapidus A."/>
            <person name="Barry K."/>
            <person name="Detter J.C."/>
            <person name="Glavina del Rio T."/>
            <person name="Hammon N."/>
            <person name="Israni S."/>
            <person name="Dalin E."/>
            <person name="Tice H."/>
            <person name="Pitluck S."/>
            <person name="Kiss H."/>
            <person name="Munk A.C."/>
            <person name="Brettin T."/>
            <person name="Bruce D."/>
            <person name="Han C."/>
            <person name="Tapia R."/>
            <person name="Gilna P."/>
            <person name="Schmutz J."/>
            <person name="Larimer F."/>
            <person name="Land M."/>
            <person name="Hauser L."/>
            <person name="Kyrpides N."/>
            <person name="Kim E."/>
            <person name="Richardson P."/>
        </authorList>
    </citation>
    <scope>NUCLEOTIDE SEQUENCE [LARGE SCALE GENOMIC DNA]</scope>
    <source>
        <strain evidence="1">IMS101</strain>
    </source>
</reference>
<dbReference type="RefSeq" id="WP_011611933.1">
    <property type="nucleotide sequence ID" value="NC_008312.1"/>
</dbReference>